<dbReference type="Pfam" id="PF07690">
    <property type="entry name" value="MFS_1"/>
    <property type="match status" value="1"/>
</dbReference>
<name>A0A875S7A5_EENNA</name>
<dbReference type="Gene3D" id="1.20.1720.10">
    <property type="entry name" value="Multidrug resistance protein D"/>
    <property type="match status" value="1"/>
</dbReference>
<accession>A0A875S7A5</accession>
<evidence type="ECO:0000313" key="11">
    <source>
        <dbReference type="Proteomes" id="UP000662931"/>
    </source>
</evidence>
<dbReference type="OrthoDB" id="440553at2759"/>
<evidence type="ECO:0000256" key="5">
    <source>
        <dbReference type="ARBA" id="ARBA00023136"/>
    </source>
</evidence>
<comment type="similarity">
    <text evidence="6">Belongs to the major facilitator superfamily. CAR1 family.</text>
</comment>
<dbReference type="GO" id="GO:0022857">
    <property type="term" value="F:transmembrane transporter activity"/>
    <property type="evidence" value="ECO:0007669"/>
    <property type="project" value="InterPro"/>
</dbReference>
<dbReference type="GO" id="GO:0055088">
    <property type="term" value="P:lipid homeostasis"/>
    <property type="evidence" value="ECO:0007669"/>
    <property type="project" value="UniProtKB-ARBA"/>
</dbReference>
<evidence type="ECO:0000256" key="2">
    <source>
        <dbReference type="ARBA" id="ARBA00022448"/>
    </source>
</evidence>
<comment type="subcellular location">
    <subcellularLocation>
        <location evidence="1">Membrane</location>
        <topology evidence="1">Multi-pass membrane protein</topology>
    </subcellularLocation>
</comment>
<dbReference type="RefSeq" id="XP_038780801.1">
    <property type="nucleotide sequence ID" value="XM_038924873.1"/>
</dbReference>
<feature type="transmembrane region" description="Helical" evidence="8">
    <location>
        <begin position="317"/>
        <end position="339"/>
    </location>
</feature>
<dbReference type="InterPro" id="IPR011701">
    <property type="entry name" value="MFS"/>
</dbReference>
<gene>
    <name evidence="10" type="ORF">FOA43_004643</name>
</gene>
<dbReference type="InterPro" id="IPR036259">
    <property type="entry name" value="MFS_trans_sf"/>
</dbReference>
<dbReference type="Gene3D" id="1.20.1250.20">
    <property type="entry name" value="MFS general substrate transporter like domains"/>
    <property type="match status" value="1"/>
</dbReference>
<dbReference type="GO" id="GO:0045121">
    <property type="term" value="C:membrane raft"/>
    <property type="evidence" value="ECO:0007669"/>
    <property type="project" value="UniProtKB-ARBA"/>
</dbReference>
<feature type="transmembrane region" description="Helical" evidence="8">
    <location>
        <begin position="168"/>
        <end position="187"/>
    </location>
</feature>
<keyword evidence="11" id="KW-1185">Reference proteome</keyword>
<reference evidence="10" key="1">
    <citation type="submission" date="2020-10" db="EMBL/GenBank/DDBJ databases">
        <authorList>
            <person name="Roach M.J.R."/>
        </authorList>
    </citation>
    <scope>NUCLEOTIDE SEQUENCE</scope>
    <source>
        <strain evidence="10">CBS 1945</strain>
    </source>
</reference>
<feature type="transmembrane region" description="Helical" evidence="8">
    <location>
        <begin position="467"/>
        <end position="485"/>
    </location>
</feature>
<evidence type="ECO:0000256" key="4">
    <source>
        <dbReference type="ARBA" id="ARBA00022989"/>
    </source>
</evidence>
<dbReference type="PANTHER" id="PTHR23502">
    <property type="entry name" value="MAJOR FACILITATOR SUPERFAMILY"/>
    <property type="match status" value="1"/>
</dbReference>
<feature type="transmembrane region" description="Helical" evidence="8">
    <location>
        <begin position="372"/>
        <end position="392"/>
    </location>
</feature>
<dbReference type="FunFam" id="1.20.1250.20:FF:000172">
    <property type="entry name" value="MFS multidrug resistance transporter"/>
    <property type="match status" value="1"/>
</dbReference>
<evidence type="ECO:0000256" key="3">
    <source>
        <dbReference type="ARBA" id="ARBA00022692"/>
    </source>
</evidence>
<evidence type="ECO:0000259" key="9">
    <source>
        <dbReference type="PROSITE" id="PS50850"/>
    </source>
</evidence>
<evidence type="ECO:0000256" key="8">
    <source>
        <dbReference type="SAM" id="Phobius"/>
    </source>
</evidence>
<proteinExistence type="inferred from homology"/>
<keyword evidence="3 8" id="KW-0812">Transmembrane</keyword>
<evidence type="ECO:0000256" key="7">
    <source>
        <dbReference type="ARBA" id="ARBA00053949"/>
    </source>
</evidence>
<dbReference type="PANTHER" id="PTHR23502:SF51">
    <property type="entry name" value="QUINIDINE RESISTANCE PROTEIN 1-RELATED"/>
    <property type="match status" value="1"/>
</dbReference>
<sequence length="493" mass="54503">MSSSSSDSIQIVETAGLQRLSKLDSRFLRNGLPYTILTRNEKYVLSCNLALMGLCCSITISIYFVALTQLQLDFHVTEEQINLTITAYLVFQATSPVFVSNLSDHYGRRPVLIVCLTGGLGASIGLALCNTYWLLMFLRCLLGVFLSPIVSINSSVVGDFTSGRDRGGFSGIIGGFSVIGQGIAPFLGSLFDARWGWRAIFWFCAAYNALVLLVTIILLPETKRSIAGNMSHLPDKWIHRAPSLVHFRGRFTDTDGITLEPPMPSKYNPFEPFFMMKDLDVTLVLLPCALMYSTWTMSQASLTTNLAKQYHFSTLKIGLSFFAPGFGTITGALVSGKLMDVLYGRMKKRYVEKWSTNPEAERPPFNVIKARLSLYYICSAIVVVFVLVYGWCLRYHESVAIILVSSFIFTVCSMYPLSTAMTLMVDLHPENSGGSTSLNNFYRCGLGAIFVSCLTKMNAAMGIGGTFTFMSGLCAFSTGLIWLVLKRSEARTK</sequence>
<dbReference type="PROSITE" id="PS50850">
    <property type="entry name" value="MFS"/>
    <property type="match status" value="1"/>
</dbReference>
<dbReference type="GO" id="GO:0001765">
    <property type="term" value="P:membrane raft assembly"/>
    <property type="evidence" value="ECO:0007669"/>
    <property type="project" value="UniProtKB-ARBA"/>
</dbReference>
<dbReference type="Proteomes" id="UP000662931">
    <property type="component" value="Chromosome 4"/>
</dbReference>
<organism evidence="10 11">
    <name type="scientific">Eeniella nana</name>
    <name type="common">Yeast</name>
    <name type="synonym">Brettanomyces nanus</name>
    <dbReference type="NCBI Taxonomy" id="13502"/>
    <lineage>
        <taxon>Eukaryota</taxon>
        <taxon>Fungi</taxon>
        <taxon>Dikarya</taxon>
        <taxon>Ascomycota</taxon>
        <taxon>Saccharomycotina</taxon>
        <taxon>Pichiomycetes</taxon>
        <taxon>Pichiales</taxon>
        <taxon>Pichiaceae</taxon>
        <taxon>Brettanomyces</taxon>
    </lineage>
</organism>
<keyword evidence="5 8" id="KW-0472">Membrane</keyword>
<feature type="transmembrane region" description="Helical" evidence="8">
    <location>
        <begin position="43"/>
        <end position="66"/>
    </location>
</feature>
<feature type="transmembrane region" description="Helical" evidence="8">
    <location>
        <begin position="111"/>
        <end position="128"/>
    </location>
</feature>
<dbReference type="SUPFAM" id="SSF103473">
    <property type="entry name" value="MFS general substrate transporter"/>
    <property type="match status" value="1"/>
</dbReference>
<evidence type="ECO:0000256" key="6">
    <source>
        <dbReference type="ARBA" id="ARBA00038347"/>
    </source>
</evidence>
<dbReference type="GeneID" id="62198043"/>
<comment type="function">
    <text evidence="7">MFS antiporter that does not display functional linkage as drug transporter and performs functions that significantly affect biofilm development and virulence. No substrate for transport has been identified yet, but plays an important role in the growth in the host.</text>
</comment>
<feature type="domain" description="Major facilitator superfamily (MFS) profile" evidence="9">
    <location>
        <begin position="45"/>
        <end position="489"/>
    </location>
</feature>
<keyword evidence="2" id="KW-0813">Transport</keyword>
<feature type="transmembrane region" description="Helical" evidence="8">
    <location>
        <begin position="134"/>
        <end position="156"/>
    </location>
</feature>
<evidence type="ECO:0000256" key="1">
    <source>
        <dbReference type="ARBA" id="ARBA00004141"/>
    </source>
</evidence>
<keyword evidence="4 8" id="KW-1133">Transmembrane helix</keyword>
<dbReference type="GO" id="GO:0005886">
    <property type="term" value="C:plasma membrane"/>
    <property type="evidence" value="ECO:0007669"/>
    <property type="project" value="TreeGrafter"/>
</dbReference>
<dbReference type="InterPro" id="IPR020846">
    <property type="entry name" value="MFS_dom"/>
</dbReference>
<dbReference type="EMBL" id="CP064815">
    <property type="protein sequence ID" value="QPG77236.1"/>
    <property type="molecule type" value="Genomic_DNA"/>
</dbReference>
<evidence type="ECO:0000313" key="10">
    <source>
        <dbReference type="EMBL" id="QPG77236.1"/>
    </source>
</evidence>
<feature type="transmembrane region" description="Helical" evidence="8">
    <location>
        <begin position="199"/>
        <end position="220"/>
    </location>
</feature>
<feature type="transmembrane region" description="Helical" evidence="8">
    <location>
        <begin position="81"/>
        <end position="99"/>
    </location>
</feature>
<dbReference type="KEGG" id="bnn:FOA43_004643"/>
<feature type="transmembrane region" description="Helical" evidence="8">
    <location>
        <begin position="398"/>
        <end position="420"/>
    </location>
</feature>
<protein>
    <recommendedName>
        <fullName evidence="9">Major facilitator superfamily (MFS) profile domain-containing protein</fullName>
    </recommendedName>
</protein>
<dbReference type="AlphaFoldDB" id="A0A875S7A5"/>